<keyword evidence="6 10" id="KW-0378">Hydrolase</keyword>
<dbReference type="SUPFAM" id="SSF55486">
    <property type="entry name" value="Metalloproteases ('zincins'), catalytic domain"/>
    <property type="match status" value="1"/>
</dbReference>
<comment type="subcellular location">
    <subcellularLocation>
        <location evidence="10">Secreted</location>
    </subcellularLocation>
</comment>
<dbReference type="InterPro" id="IPR001570">
    <property type="entry name" value="Peptidase_M4_C_domain"/>
</dbReference>
<dbReference type="Gene3D" id="3.10.170.10">
    <property type="match status" value="1"/>
</dbReference>
<keyword evidence="9" id="KW-0865">Zymogen</keyword>
<dbReference type="InterPro" id="IPR013856">
    <property type="entry name" value="Peptidase_M4_domain"/>
</dbReference>
<dbReference type="PRINTS" id="PR00730">
    <property type="entry name" value="THERMOLYSIN"/>
</dbReference>
<evidence type="ECO:0000313" key="17">
    <source>
        <dbReference type="Proteomes" id="UP000682403"/>
    </source>
</evidence>
<dbReference type="Pfam" id="PF07504">
    <property type="entry name" value="FTP"/>
    <property type="match status" value="1"/>
</dbReference>
<dbReference type="InterPro" id="IPR011096">
    <property type="entry name" value="FTP_domain"/>
</dbReference>
<dbReference type="Gene3D" id="3.10.450.40">
    <property type="match status" value="1"/>
</dbReference>
<dbReference type="Proteomes" id="UP000682403">
    <property type="component" value="Unassembled WGS sequence"/>
</dbReference>
<organism evidence="16 17">
    <name type="scientific">Metabacillus flavus</name>
    <dbReference type="NCBI Taxonomy" id="2823519"/>
    <lineage>
        <taxon>Bacteria</taxon>
        <taxon>Bacillati</taxon>
        <taxon>Bacillota</taxon>
        <taxon>Bacilli</taxon>
        <taxon>Bacillales</taxon>
        <taxon>Bacillaceae</taxon>
        <taxon>Metabacillus</taxon>
    </lineage>
</organism>
<evidence type="ECO:0000256" key="5">
    <source>
        <dbReference type="ARBA" id="ARBA00022729"/>
    </source>
</evidence>
<comment type="function">
    <text evidence="10">Extracellular zinc metalloprotease.</text>
</comment>
<dbReference type="PANTHER" id="PTHR33794:SF1">
    <property type="entry name" value="BACILLOLYSIN"/>
    <property type="match status" value="1"/>
</dbReference>
<feature type="domain" description="Peptidase M4" evidence="12">
    <location>
        <begin position="246"/>
        <end position="392"/>
    </location>
</feature>
<dbReference type="Pfam" id="PF03413">
    <property type="entry name" value="PepSY"/>
    <property type="match status" value="1"/>
</dbReference>
<evidence type="ECO:0000256" key="3">
    <source>
        <dbReference type="ARBA" id="ARBA00022670"/>
    </source>
</evidence>
<feature type="chain" id="PRO_5044995424" description="Neutral metalloproteinase" evidence="10">
    <location>
        <begin position="28"/>
        <end position="542"/>
    </location>
</feature>
<dbReference type="InterPro" id="IPR023612">
    <property type="entry name" value="Peptidase_M4"/>
</dbReference>
<protein>
    <recommendedName>
        <fullName evidence="10">Neutral metalloproteinase</fullName>
        <ecNumber evidence="10">3.4.24.-</ecNumber>
    </recommendedName>
</protein>
<name>A0ABS5LHH4_9BACI</name>
<evidence type="ECO:0000313" key="16">
    <source>
        <dbReference type="EMBL" id="MBS2970172.1"/>
    </source>
</evidence>
<dbReference type="CDD" id="cd09597">
    <property type="entry name" value="M4_TLP"/>
    <property type="match status" value="1"/>
</dbReference>
<evidence type="ECO:0000259" key="13">
    <source>
        <dbReference type="Pfam" id="PF02868"/>
    </source>
</evidence>
<evidence type="ECO:0000259" key="15">
    <source>
        <dbReference type="Pfam" id="PF07504"/>
    </source>
</evidence>
<evidence type="ECO:0000256" key="2">
    <source>
        <dbReference type="ARBA" id="ARBA00009388"/>
    </source>
</evidence>
<comment type="cofactor">
    <cofactor evidence="1 10">
        <name>Zn(2+)</name>
        <dbReference type="ChEBI" id="CHEBI:29105"/>
    </cofactor>
</comment>
<dbReference type="Pfam" id="PF02868">
    <property type="entry name" value="Peptidase_M4_C"/>
    <property type="match status" value="1"/>
</dbReference>
<feature type="domain" description="PepSY" evidence="14">
    <location>
        <begin position="195"/>
        <end position="238"/>
    </location>
</feature>
<dbReference type="Gene3D" id="1.10.390.10">
    <property type="entry name" value="Neutral Protease Domain 2"/>
    <property type="match status" value="1"/>
</dbReference>
<keyword evidence="10" id="KW-0964">Secreted</keyword>
<evidence type="ECO:0000256" key="8">
    <source>
        <dbReference type="ARBA" id="ARBA00023049"/>
    </source>
</evidence>
<keyword evidence="4" id="KW-0479">Metal-binding</keyword>
<dbReference type="Gene3D" id="3.10.450.490">
    <property type="match status" value="1"/>
</dbReference>
<dbReference type="InterPro" id="IPR027268">
    <property type="entry name" value="Peptidase_M4/M1_CTD_sf"/>
</dbReference>
<evidence type="ECO:0000256" key="4">
    <source>
        <dbReference type="ARBA" id="ARBA00022723"/>
    </source>
</evidence>
<feature type="signal peptide" evidence="10">
    <location>
        <begin position="1"/>
        <end position="27"/>
    </location>
</feature>
<comment type="similarity">
    <text evidence="2 10">Belongs to the peptidase M4 family.</text>
</comment>
<keyword evidence="5 10" id="KW-0732">Signal</keyword>
<dbReference type="EMBL" id="JAGVRK010000001">
    <property type="protein sequence ID" value="MBS2970172.1"/>
    <property type="molecule type" value="Genomic_DNA"/>
</dbReference>
<evidence type="ECO:0000256" key="1">
    <source>
        <dbReference type="ARBA" id="ARBA00001947"/>
    </source>
</evidence>
<comment type="caution">
    <text evidence="16">The sequence shown here is derived from an EMBL/GenBank/DDBJ whole genome shotgun (WGS) entry which is preliminary data.</text>
</comment>
<proteinExistence type="inferred from homology"/>
<keyword evidence="3 10" id="KW-0645">Protease</keyword>
<accession>A0ABS5LHH4</accession>
<keyword evidence="17" id="KW-1185">Reference proteome</keyword>
<evidence type="ECO:0000256" key="10">
    <source>
        <dbReference type="RuleBase" id="RU366073"/>
    </source>
</evidence>
<evidence type="ECO:0000256" key="7">
    <source>
        <dbReference type="ARBA" id="ARBA00022833"/>
    </source>
</evidence>
<evidence type="ECO:0000259" key="12">
    <source>
        <dbReference type="Pfam" id="PF01447"/>
    </source>
</evidence>
<feature type="region of interest" description="Disordered" evidence="11">
    <location>
        <begin position="170"/>
        <end position="189"/>
    </location>
</feature>
<dbReference type="Pfam" id="PF01447">
    <property type="entry name" value="Peptidase_M4"/>
    <property type="match status" value="1"/>
</dbReference>
<feature type="domain" description="FTP" evidence="15">
    <location>
        <begin position="87"/>
        <end position="136"/>
    </location>
</feature>
<dbReference type="RefSeq" id="WP_211560101.1">
    <property type="nucleotide sequence ID" value="NZ_JAGVRK010000001.1"/>
</dbReference>
<evidence type="ECO:0000259" key="14">
    <source>
        <dbReference type="Pfam" id="PF03413"/>
    </source>
</evidence>
<dbReference type="InterPro" id="IPR025711">
    <property type="entry name" value="PepSY"/>
</dbReference>
<evidence type="ECO:0000256" key="6">
    <source>
        <dbReference type="ARBA" id="ARBA00022801"/>
    </source>
</evidence>
<feature type="domain" description="Peptidase M4 C-terminal" evidence="13">
    <location>
        <begin position="395"/>
        <end position="541"/>
    </location>
</feature>
<dbReference type="InterPro" id="IPR050728">
    <property type="entry name" value="Zinc_Metalloprotease_M4"/>
</dbReference>
<evidence type="ECO:0000256" key="9">
    <source>
        <dbReference type="ARBA" id="ARBA00023145"/>
    </source>
</evidence>
<keyword evidence="7 10" id="KW-0862">Zinc</keyword>
<dbReference type="EC" id="3.4.24.-" evidence="10"/>
<dbReference type="PANTHER" id="PTHR33794">
    <property type="entry name" value="BACILLOLYSIN"/>
    <property type="match status" value="1"/>
</dbReference>
<reference evidence="16 17" key="1">
    <citation type="submission" date="2021-04" db="EMBL/GenBank/DDBJ databases">
        <title>Metabacillus sp. strain KIGAM252 whole genome sequence.</title>
        <authorList>
            <person name="Seo M.-J."/>
            <person name="Cho E.-S."/>
            <person name="Hwang C.Y."/>
            <person name="Yoon D.J."/>
        </authorList>
    </citation>
    <scope>NUCLEOTIDE SEQUENCE [LARGE SCALE GENOMIC DNA]</scope>
    <source>
        <strain evidence="16 17">KIGAM252</strain>
    </source>
</reference>
<evidence type="ECO:0000256" key="11">
    <source>
        <dbReference type="SAM" id="MobiDB-lite"/>
    </source>
</evidence>
<keyword evidence="8 10" id="KW-0482">Metalloprotease</keyword>
<sequence length="542" mass="58787">MNKKFAAIVIGTALTLGSALPSASALTALTDNNFQEKAQLVQKQWLKDKGSPSFHTGIKSSIKVQKEADARSFLKQENAVKIDPSNELTLLSEEKDELGFTHYKYIQSVNGVPVDGAVYIVHTDKNGTVTAANGALHDDVKAQVKSTKAKISKSKASDLAWKSINLSKKETEAEEQSIPQGPVKKSNVKSSNEKGELVLYKKNNQFHLAYKVQLQFIKPYGANWQIYVDANTGEIIDSYNAVNDATGSGTGVLGDTKSLNTYFSSNTYYLYDITKAMTGVIETFTAKNGSSLPGSYSVDSDNVFNATGQRADVDAHFYAGKVYDYYKNTHGRNSFDGNGGTIRSTVHYGSRYNNAFWNGSQMVYGDGDGSTFTSLSGALDVVAHELTHAVTERTANLQYQNQSGALNESMSDVFGYFLDPDYLMGEDVYTPGRSGDALRSLSNPEAYGQPSNFANYVYTSSDNGGVHTNSGIPNKAFYYTVQSIGKSAAEKIYYRALTRYLTPTSSFSNARAALLQSAADLYGSGSSTYNGVASAWTQVGVN</sequence>
<gene>
    <name evidence="16" type="ORF">J9317_15485</name>
</gene>